<feature type="domain" description="Tyr recombinase" evidence="6">
    <location>
        <begin position="958"/>
        <end position="1150"/>
    </location>
</feature>
<dbReference type="EMBL" id="VTPC01005714">
    <property type="protein sequence ID" value="KAF2895723.1"/>
    <property type="molecule type" value="Genomic_DNA"/>
</dbReference>
<feature type="domain" description="Tyr recombinase" evidence="6">
    <location>
        <begin position="1311"/>
        <end position="1503"/>
    </location>
</feature>
<dbReference type="Proteomes" id="UP000801492">
    <property type="component" value="Unassembled WGS sequence"/>
</dbReference>
<keyword evidence="2" id="KW-0233">DNA recombination</keyword>
<evidence type="ECO:0000259" key="6">
    <source>
        <dbReference type="PROSITE" id="PS51898"/>
    </source>
</evidence>
<name>A0A8K0GEY9_IGNLU</name>
<keyword evidence="3" id="KW-0479">Metal-binding</keyword>
<dbReference type="PANTHER" id="PTHR30349">
    <property type="entry name" value="PHAGE INTEGRASE-RELATED"/>
    <property type="match status" value="1"/>
</dbReference>
<reference evidence="7" key="1">
    <citation type="submission" date="2019-08" db="EMBL/GenBank/DDBJ databases">
        <title>The genome of the North American firefly Photinus pyralis.</title>
        <authorList>
            <consortium name="Photinus pyralis genome working group"/>
            <person name="Fallon T.R."/>
            <person name="Sander Lower S.E."/>
            <person name="Weng J.-K."/>
        </authorList>
    </citation>
    <scope>NUCLEOTIDE SEQUENCE</scope>
    <source>
        <strain evidence="7">TRF0915ILg1</strain>
        <tissue evidence="7">Whole body</tissue>
    </source>
</reference>
<dbReference type="Pfam" id="PF21599">
    <property type="entry name" value="ZSWIM3_N"/>
    <property type="match status" value="1"/>
</dbReference>
<feature type="domain" description="Tyr recombinase" evidence="6">
    <location>
        <begin position="614"/>
        <end position="806"/>
    </location>
</feature>
<protein>
    <recommendedName>
        <fullName evidence="9">Tyr recombinase domain-containing protein</fullName>
    </recommendedName>
</protein>
<dbReference type="SUPFAM" id="SSF56349">
    <property type="entry name" value="DNA breaking-rejoining enzymes"/>
    <property type="match status" value="5"/>
</dbReference>
<dbReference type="PROSITE" id="PS51898">
    <property type="entry name" value="TYR_RECOMBINASE"/>
    <property type="match status" value="5"/>
</dbReference>
<sequence length="2297" mass="261641">MELREGLKFPSYEALANFITSYEFKTKQKYWKRSSRTIENARLRRPCNENLKYYEIRYSCMHGGGRITTKSKGLEKVGSQKKDCPAYIKVRASDDGQFLEVKHYDEKHENHAQSTSEENVEDLIMHRRKRRKREASPQIVHFRLDDLSSSLTTKQEDEDLINIVEHTIQDYIEPSLQSSSTSHENSNNLENQITSQPRLHNELTNDEFFIPPNQIRQPENLEARSTDSIAILNNEQISRIAPNERRSQETNQYSHTMNLCVLCAENISDDHFKKSVKEFLQLILNITSVDITQYPFESNCCETCYQFLIQIKDFQAKVKAANLLIYQKLQELSKEIEFIPFTTEDLPTTSTVEESNVFSGEEYTENEDNQYVHSLIETDKNTIIKTENMQNTITNANESICDTTDFVKEDNLQIIEDTNEISIKIELEEMDTRSIQIDKLNEEESNFEPIKDEYLTNSMNQYLSENNPLSTLEMNTEDDETELQCDSYEQFLKETNENECEERHVEELLGIPPDISNAVNNTTLKLIPEKSRQIYDLAYSKFKQWCENKKIREITEDVLLRYFSEIAGKLKSSSLWSRYSMLKASLEVKDEINIKKFSKLTAFLKWKSRGYCAEKSKTFSSNEIKKFLLQAPDDKYLMMKVVLILGVTGACRRDELSKMSIDDFEDTGTTIIVNTPKSETDKKRYFVIQGKHEDLNMANIFRKYATLRPVATEHRRFFLYYNQGQCTSRPVGINTFGKIPSNIAKYLELNNPNSYTGHCFRRSSAMLLANAGADVLSLKRHGGWKSSCLAKRYIKESLENKRKIANHLHSGDTPTVSDTIVQGEKDVPPLLPSSNVSGGNSQQKNECEENHVEELLGIPPDTTLAANNATLPEKSRQIYGVMYSKFKQWCKNKKVKEITEDVLLRYFSEIAGQLKSSSLWSRYSMLKASLEVNDDINIKEFSKLTAFLKWKSRGYRAEKSKTFSSDEIKKFLLQAPDDKYLMMKVVLILGVAGACRGVELCKMSVDDFEDTRTIIIINIPKSETKKERYFVIEGENGDLNMANIFRKYASLRPAATTHRRFFLCYRQGQCTVQPVGVNTFGKIPSDIAKYLGLNNPNSYTGHCFRRSSATLLANAGADVLSLKGHGGWKSNTLPKKYIKESLENKQEIANHLLSEVHCKQNTPTVADTATKGKKNEPFLVALSPICSSVNLQQETECEESDTEGRSRIPPGIPDAENNTTLNVLPEKSRRIYELTYNKFKQWCENKKVNAITEDILLRYFSEMAGQLKSSSLWSRYSMLRASLEINDNINIKKFSKLIAFLKWKSRGYCAEKSKTFSSHEINKFLLQAPDDKYLLMKVVLILGVAGACHGVELCKMSVDDFEDTGTIIIVNIPKSKIDKERYFVIEGGNEDLNMANIFRKYAALRPASIEHQRFFLCYKQGQCGVRPIGIHTFGKIPSDIAKYLGLNNPNNYTGHCFRRSSATLLANAGANVLSLKRHGGWKSKTLAERYIKESLEIKRKIANHPLLGDNYKQNALTAADTVTKGKKDAPLLVPSFSFPSSVNLQQENEYEEGDVEECFGIPSDVIDTENNTTLNVLPEKSRDKYELAYSKFKQWCENKEVKEVTENVLLGYFSEMAGQLKSSSLWSKYSMLKALLKIRDGVNIKKFSKLSAFLKWKSRGYCAQKSKTFSRDEIKRFLLQAPDDKYLMMKVVLILGVAGGCSRDELCRISIDDIEDTGIIIIVNIPKSETNKERYFVIQCENEDLNMAYIFRKYANLRPAGTKHRRFFLFYKQGQCTVRPVGINTFGKIPSDIAKYLGLNNPYSYSGHCFRRSSATLLANAGADVLSLKRHGGWKSNGVPERYIKESLENQKQIADQLLSGHDYKDSTDTVADTFTKDETNSSIPVPASFTPFNLQQKNECEEGDVEESFGVPSDITAAANNTTLNVLPEKSKQKYELAYSKFKQWCENKKTREITENVLLGYFSEIAGQLKSSSLWAKYSMLKVSIEINDGVKIKEFSKLTAFLKWKSAGYRAQKSKTFSRDEIKRFLLQAPDSKYLMMKVVLILGVAGACRRDELCKISVDDFEDTGTVIIVNIPKSETNKGHYFVIQGENEDLNMASIFRKYANLRPVATAHQRFFLCYKQGQCTVRPVGINTFGKIPSDIARYLGLNNPHSYTGHCFRRSSVTLFANTGANVLSLNRHGGWKSKAVAESYIKGSLENKKKIATQLLSGNDYKQNTHAVAGTVTKDDVCNRSRKEPYHCSYCNSAFDTELRLCQHECLHANSYVTSSVSSNEIPTSSVTLESATEEIKFSYSIN</sequence>
<dbReference type="InterPro" id="IPR050090">
    <property type="entry name" value="Tyrosine_recombinase_XerCD"/>
</dbReference>
<evidence type="ECO:0000256" key="2">
    <source>
        <dbReference type="ARBA" id="ARBA00023172"/>
    </source>
</evidence>
<evidence type="ECO:0000313" key="8">
    <source>
        <dbReference type="Proteomes" id="UP000801492"/>
    </source>
</evidence>
<dbReference type="InterPro" id="IPR011010">
    <property type="entry name" value="DNA_brk_join_enz"/>
</dbReference>
<proteinExistence type="predicted"/>
<feature type="domain" description="Tyr recombinase" evidence="6">
    <location>
        <begin position="1664"/>
        <end position="1856"/>
    </location>
</feature>
<dbReference type="Gene3D" id="1.10.443.10">
    <property type="entry name" value="Intergrase catalytic core"/>
    <property type="match status" value="5"/>
</dbReference>
<comment type="caution">
    <text evidence="7">The sequence shown here is derived from an EMBL/GenBank/DDBJ whole genome shotgun (WGS) entry which is preliminary data.</text>
</comment>
<evidence type="ECO:0000256" key="1">
    <source>
        <dbReference type="ARBA" id="ARBA00023125"/>
    </source>
</evidence>
<evidence type="ECO:0000259" key="5">
    <source>
        <dbReference type="PROSITE" id="PS50157"/>
    </source>
</evidence>
<dbReference type="Pfam" id="PF00589">
    <property type="entry name" value="Phage_integrase"/>
    <property type="match status" value="5"/>
</dbReference>
<keyword evidence="8" id="KW-1185">Reference proteome</keyword>
<evidence type="ECO:0000256" key="3">
    <source>
        <dbReference type="PROSITE-ProRule" id="PRU00042"/>
    </source>
</evidence>
<evidence type="ECO:0000313" key="7">
    <source>
        <dbReference type="EMBL" id="KAF2895723.1"/>
    </source>
</evidence>
<dbReference type="PANTHER" id="PTHR30349:SF41">
    <property type="entry name" value="INTEGRASE_RECOMBINASE PROTEIN MJ0367-RELATED"/>
    <property type="match status" value="1"/>
</dbReference>
<dbReference type="InterPro" id="IPR013762">
    <property type="entry name" value="Integrase-like_cat_sf"/>
</dbReference>
<evidence type="ECO:0008006" key="9">
    <source>
        <dbReference type="Google" id="ProtNLM"/>
    </source>
</evidence>
<feature type="domain" description="Tyr recombinase" evidence="6">
    <location>
        <begin position="2015"/>
        <end position="2207"/>
    </location>
</feature>
<keyword evidence="3" id="KW-0863">Zinc-finger</keyword>
<feature type="region of interest" description="Disordered" evidence="4">
    <location>
        <begin position="107"/>
        <end position="135"/>
    </location>
</feature>
<dbReference type="GO" id="GO:0003677">
    <property type="term" value="F:DNA binding"/>
    <property type="evidence" value="ECO:0007669"/>
    <property type="project" value="UniProtKB-KW"/>
</dbReference>
<organism evidence="7 8">
    <name type="scientific">Ignelater luminosus</name>
    <name type="common">Cucubano</name>
    <name type="synonym">Pyrophorus luminosus</name>
    <dbReference type="NCBI Taxonomy" id="2038154"/>
    <lineage>
        <taxon>Eukaryota</taxon>
        <taxon>Metazoa</taxon>
        <taxon>Ecdysozoa</taxon>
        <taxon>Arthropoda</taxon>
        <taxon>Hexapoda</taxon>
        <taxon>Insecta</taxon>
        <taxon>Pterygota</taxon>
        <taxon>Neoptera</taxon>
        <taxon>Endopterygota</taxon>
        <taxon>Coleoptera</taxon>
        <taxon>Polyphaga</taxon>
        <taxon>Elateriformia</taxon>
        <taxon>Elateroidea</taxon>
        <taxon>Elateridae</taxon>
        <taxon>Agrypninae</taxon>
        <taxon>Pyrophorini</taxon>
        <taxon>Ignelater</taxon>
    </lineage>
</organism>
<dbReference type="OrthoDB" id="6783727at2759"/>
<gene>
    <name evidence="7" type="ORF">ILUMI_10447</name>
</gene>
<dbReference type="InterPro" id="IPR048325">
    <property type="entry name" value="ZSWIM3_N"/>
</dbReference>
<feature type="region of interest" description="Disordered" evidence="4">
    <location>
        <begin position="1196"/>
        <end position="1216"/>
    </location>
</feature>
<dbReference type="CDD" id="cd00397">
    <property type="entry name" value="DNA_BRE_C"/>
    <property type="match status" value="5"/>
</dbReference>
<keyword evidence="3" id="KW-0862">Zinc</keyword>
<dbReference type="PROSITE" id="PS00028">
    <property type="entry name" value="ZINC_FINGER_C2H2_1"/>
    <property type="match status" value="1"/>
</dbReference>
<dbReference type="PROSITE" id="PS50157">
    <property type="entry name" value="ZINC_FINGER_C2H2_2"/>
    <property type="match status" value="1"/>
</dbReference>
<keyword evidence="1" id="KW-0238">DNA-binding</keyword>
<dbReference type="InterPro" id="IPR002104">
    <property type="entry name" value="Integrase_catalytic"/>
</dbReference>
<dbReference type="GO" id="GO:0015074">
    <property type="term" value="P:DNA integration"/>
    <property type="evidence" value="ECO:0007669"/>
    <property type="project" value="InterPro"/>
</dbReference>
<dbReference type="GO" id="GO:0008270">
    <property type="term" value="F:zinc ion binding"/>
    <property type="evidence" value="ECO:0007669"/>
    <property type="project" value="UniProtKB-KW"/>
</dbReference>
<accession>A0A8K0GEY9</accession>
<evidence type="ECO:0000256" key="4">
    <source>
        <dbReference type="SAM" id="MobiDB-lite"/>
    </source>
</evidence>
<dbReference type="GO" id="GO:0006310">
    <property type="term" value="P:DNA recombination"/>
    <property type="evidence" value="ECO:0007669"/>
    <property type="project" value="UniProtKB-KW"/>
</dbReference>
<dbReference type="InterPro" id="IPR013087">
    <property type="entry name" value="Znf_C2H2_type"/>
</dbReference>
<feature type="domain" description="C2H2-type" evidence="5">
    <location>
        <begin position="2240"/>
        <end position="2267"/>
    </location>
</feature>